<dbReference type="STRING" id="1533.SAMN05443638_101126"/>
<reference evidence="1 2" key="1">
    <citation type="submission" date="2016-11" db="EMBL/GenBank/DDBJ databases">
        <authorList>
            <person name="Jaros S."/>
            <person name="Januszkiewicz K."/>
            <person name="Wedrychowicz H."/>
        </authorList>
    </citation>
    <scope>NUCLEOTIDE SEQUENCE [LARGE SCALE GENOMIC DNA]</scope>
    <source>
        <strain evidence="1 2">DSM 2631</strain>
    </source>
</reference>
<dbReference type="RefSeq" id="WP_072892289.1">
    <property type="nucleotide sequence ID" value="NZ_FQVM01000001.1"/>
</dbReference>
<dbReference type="OrthoDB" id="9815289at2"/>
<dbReference type="Proteomes" id="UP000184035">
    <property type="component" value="Unassembled WGS sequence"/>
</dbReference>
<dbReference type="EMBL" id="FQVM01000001">
    <property type="protein sequence ID" value="SHE34318.1"/>
    <property type="molecule type" value="Genomic_DNA"/>
</dbReference>
<sequence>MLSDVKVITNNPMTKEKIPEYFELEYIDGDVEEVFKRVRDYVHKGHTLLTHPLMSSVKPNETPYRTILISNKKNENVDFESLQIIEDSIASLLKFMKMFNCPDWNERIKKDFMIIDYDLINNVINK</sequence>
<accession>A0A1M4SQ44</accession>
<keyword evidence="2" id="KW-1185">Reference proteome</keyword>
<protein>
    <recommendedName>
        <fullName evidence="3">GrdX protein</fullName>
    </recommendedName>
</protein>
<dbReference type="InterPro" id="IPR047735">
    <property type="entry name" value="GrdX-like"/>
</dbReference>
<organism evidence="1 2">
    <name type="scientific">Clostridium fallax</name>
    <dbReference type="NCBI Taxonomy" id="1533"/>
    <lineage>
        <taxon>Bacteria</taxon>
        <taxon>Bacillati</taxon>
        <taxon>Bacillota</taxon>
        <taxon>Clostridia</taxon>
        <taxon>Eubacteriales</taxon>
        <taxon>Clostridiaceae</taxon>
        <taxon>Clostridium</taxon>
    </lineage>
</organism>
<dbReference type="AlphaFoldDB" id="A0A1M4SQ44"/>
<evidence type="ECO:0000313" key="1">
    <source>
        <dbReference type="EMBL" id="SHE34318.1"/>
    </source>
</evidence>
<evidence type="ECO:0000313" key="2">
    <source>
        <dbReference type="Proteomes" id="UP000184035"/>
    </source>
</evidence>
<name>A0A1M4SQ44_9CLOT</name>
<evidence type="ECO:0008006" key="3">
    <source>
        <dbReference type="Google" id="ProtNLM"/>
    </source>
</evidence>
<gene>
    <name evidence="1" type="ORF">SAMN05443638_101126</name>
</gene>
<dbReference type="NCBIfam" id="NF038093">
    <property type="entry name" value="GrdX"/>
    <property type="match status" value="1"/>
</dbReference>
<proteinExistence type="predicted"/>